<keyword evidence="4" id="KW-1185">Reference proteome</keyword>
<accession>A0A8B9E5X5</accession>
<feature type="region of interest" description="Disordered" evidence="1">
    <location>
        <begin position="175"/>
        <end position="215"/>
    </location>
</feature>
<reference evidence="3" key="2">
    <citation type="submission" date="2025-09" db="UniProtKB">
        <authorList>
            <consortium name="Ensembl"/>
        </authorList>
    </citation>
    <scope>IDENTIFICATION</scope>
</reference>
<dbReference type="SMART" id="SM00033">
    <property type="entry name" value="CH"/>
    <property type="match status" value="1"/>
</dbReference>
<reference evidence="3" key="1">
    <citation type="submission" date="2025-08" db="UniProtKB">
        <authorList>
            <consortium name="Ensembl"/>
        </authorList>
    </citation>
    <scope>IDENTIFICATION</scope>
</reference>
<dbReference type="PROSITE" id="PS50021">
    <property type="entry name" value="CH"/>
    <property type="match status" value="1"/>
</dbReference>
<dbReference type="SUPFAM" id="SSF47576">
    <property type="entry name" value="Calponin-homology domain, CH-domain"/>
    <property type="match status" value="1"/>
</dbReference>
<dbReference type="AlphaFoldDB" id="A0A8B9E5X5"/>
<dbReference type="PANTHER" id="PTHR47385:SF20">
    <property type="entry name" value="TRANSGELIN-2"/>
    <property type="match status" value="1"/>
</dbReference>
<dbReference type="PRINTS" id="PR00888">
    <property type="entry name" value="SM22CALPONIN"/>
</dbReference>
<evidence type="ECO:0000313" key="4">
    <source>
        <dbReference type="Proteomes" id="UP000694521"/>
    </source>
</evidence>
<dbReference type="Proteomes" id="UP000694521">
    <property type="component" value="Unplaced"/>
</dbReference>
<dbReference type="Pfam" id="PF00307">
    <property type="entry name" value="CH"/>
    <property type="match status" value="1"/>
</dbReference>
<dbReference type="InterPro" id="IPR036872">
    <property type="entry name" value="CH_dom_sf"/>
</dbReference>
<dbReference type="InterPro" id="IPR001715">
    <property type="entry name" value="CH_dom"/>
</dbReference>
<feature type="compositionally biased region" description="Gly residues" evidence="1">
    <location>
        <begin position="1"/>
        <end position="13"/>
    </location>
</feature>
<protein>
    <recommendedName>
        <fullName evidence="2">Calponin-homology (CH) domain-containing protein</fullName>
    </recommendedName>
</protein>
<dbReference type="PANTHER" id="PTHR47385">
    <property type="entry name" value="CALPONIN"/>
    <property type="match status" value="1"/>
</dbReference>
<feature type="compositionally biased region" description="Low complexity" evidence="1">
    <location>
        <begin position="121"/>
        <end position="146"/>
    </location>
</feature>
<feature type="region of interest" description="Disordered" evidence="1">
    <location>
        <begin position="1"/>
        <end position="160"/>
    </location>
</feature>
<dbReference type="PRINTS" id="PR00890">
    <property type="entry name" value="TRANSGELIN"/>
</dbReference>
<evidence type="ECO:0000259" key="2">
    <source>
        <dbReference type="PROSITE" id="PS50021"/>
    </source>
</evidence>
<dbReference type="Ensembl" id="ENSACDT00005019353.1">
    <property type="protein sequence ID" value="ENSACDP00005016089.1"/>
    <property type="gene ID" value="ENSACDG00005011776.1"/>
</dbReference>
<organism evidence="3 4">
    <name type="scientific">Anser cygnoides</name>
    <name type="common">Swan goose</name>
    <dbReference type="NCBI Taxonomy" id="8845"/>
    <lineage>
        <taxon>Eukaryota</taxon>
        <taxon>Metazoa</taxon>
        <taxon>Chordata</taxon>
        <taxon>Craniata</taxon>
        <taxon>Vertebrata</taxon>
        <taxon>Euteleostomi</taxon>
        <taxon>Archelosauria</taxon>
        <taxon>Archosauria</taxon>
        <taxon>Dinosauria</taxon>
        <taxon>Saurischia</taxon>
        <taxon>Theropoda</taxon>
        <taxon>Coelurosauria</taxon>
        <taxon>Aves</taxon>
        <taxon>Neognathae</taxon>
        <taxon>Galloanserae</taxon>
        <taxon>Anseriformes</taxon>
        <taxon>Anatidae</taxon>
        <taxon>Anserinae</taxon>
        <taxon>Anser</taxon>
    </lineage>
</organism>
<name>A0A8B9E5X5_ANSCY</name>
<sequence length="386" mass="39468">PAGPGGGGGGSRGTPGWPCPGAGPLPAALGGPQGGRVLPGGPLPVGPEGPLESPGWPCPRWAGQSPLRAGPGGGLWGHRGSRTPPGPPPSCGPHGGRRVPRVAASQGALGTVPSPPPPGVPRGSPRPGAAPAGSPGRPRRSWAGSGPPSPPAWASPSCVGKSALSAPISAPLLFPNPLGPRPGAPRPRGSDFNPPAGAGCAPAPRPDGHGEPAWPRVALGRPGAFGVPWRRRGAPALIGGLGVVAVPRFRTEPRLLPRALDPPAVGMANRGPSYGLSREVQQKIDRQYDPELEQVLVRWMVGQCGGDVPQPAPGRDGFQQWLKDGTVLCRLINSLYPRGQGPVAKIQASTMAFKQMEQISQFLQAAERYGIAATDIFQTVDLWEGE</sequence>
<dbReference type="Gene3D" id="1.10.418.10">
    <property type="entry name" value="Calponin-like domain"/>
    <property type="match status" value="1"/>
</dbReference>
<evidence type="ECO:0000256" key="1">
    <source>
        <dbReference type="SAM" id="MobiDB-lite"/>
    </source>
</evidence>
<dbReference type="InterPro" id="IPR003096">
    <property type="entry name" value="SM22_calponin"/>
</dbReference>
<proteinExistence type="predicted"/>
<dbReference type="InterPro" id="IPR050606">
    <property type="entry name" value="Calponin-like"/>
</dbReference>
<dbReference type="GO" id="GO:0015629">
    <property type="term" value="C:actin cytoskeleton"/>
    <property type="evidence" value="ECO:0007669"/>
    <property type="project" value="TreeGrafter"/>
</dbReference>
<feature type="domain" description="Calponin-homology (CH)" evidence="2">
    <location>
        <begin position="290"/>
        <end position="386"/>
    </location>
</feature>
<evidence type="ECO:0000313" key="3">
    <source>
        <dbReference type="Ensembl" id="ENSACDP00005016089.1"/>
    </source>
</evidence>
<dbReference type="GO" id="GO:0051015">
    <property type="term" value="F:actin filament binding"/>
    <property type="evidence" value="ECO:0007669"/>
    <property type="project" value="TreeGrafter"/>
</dbReference>
<dbReference type="GO" id="GO:0007015">
    <property type="term" value="P:actin filament organization"/>
    <property type="evidence" value="ECO:0007669"/>
    <property type="project" value="TreeGrafter"/>
</dbReference>